<feature type="transmembrane region" description="Helical" evidence="6">
    <location>
        <begin position="30"/>
        <end position="51"/>
    </location>
</feature>
<evidence type="ECO:0000259" key="7">
    <source>
        <dbReference type="Pfam" id="PF04138"/>
    </source>
</evidence>
<sequence length="150" mass="16465">MTTETRPDRHIGEWSDRLPAPLRRFVSRELIGFAILSAGTFAFDLALLWLIRHTTPLPVPAAVSVAYIAAVGLNYLLNRTFNFRSHAPMGRESLRYAVVAAADYLLTVGLTSGLSAIGVEFWTSRLASAVAVALLVYVAARWFVFPKSAN</sequence>
<keyword evidence="4 6" id="KW-1133">Transmembrane helix</keyword>
<feature type="transmembrane region" description="Helical" evidence="6">
    <location>
        <begin position="98"/>
        <end position="119"/>
    </location>
</feature>
<evidence type="ECO:0000256" key="2">
    <source>
        <dbReference type="ARBA" id="ARBA00009399"/>
    </source>
</evidence>
<dbReference type="EMBL" id="JAHKKG010000010">
    <property type="protein sequence ID" value="MBU2668020.1"/>
    <property type="molecule type" value="Genomic_DNA"/>
</dbReference>
<evidence type="ECO:0000256" key="4">
    <source>
        <dbReference type="ARBA" id="ARBA00022989"/>
    </source>
</evidence>
<evidence type="ECO:0000256" key="3">
    <source>
        <dbReference type="ARBA" id="ARBA00022692"/>
    </source>
</evidence>
<name>A0ABS5YX58_9ACTN</name>
<protein>
    <submittedName>
        <fullName evidence="8">GtrA family protein</fullName>
    </submittedName>
</protein>
<feature type="domain" description="GtrA/DPMS transmembrane" evidence="7">
    <location>
        <begin position="33"/>
        <end position="145"/>
    </location>
</feature>
<keyword evidence="5 6" id="KW-0472">Membrane</keyword>
<reference evidence="8 9" key="1">
    <citation type="submission" date="2021-06" db="EMBL/GenBank/DDBJ databases">
        <title>Actinoplanes lichenicola sp. nov., and Actinoplanes ovalisporus sp. nov., isolated from lichen in Thailand.</title>
        <authorList>
            <person name="Saeng-In P."/>
            <person name="Kanchanasin P."/>
            <person name="Yuki M."/>
            <person name="Kudo T."/>
            <person name="Ohkuma M."/>
            <person name="Phongsopitanun W."/>
            <person name="Tanasupawat S."/>
        </authorList>
    </citation>
    <scope>NUCLEOTIDE SEQUENCE [LARGE SCALE GENOMIC DNA]</scope>
    <source>
        <strain evidence="8 9">NBRC 110975</strain>
    </source>
</reference>
<dbReference type="InterPro" id="IPR007267">
    <property type="entry name" value="GtrA_DPMS_TM"/>
</dbReference>
<evidence type="ECO:0000256" key="5">
    <source>
        <dbReference type="ARBA" id="ARBA00023136"/>
    </source>
</evidence>
<comment type="subcellular location">
    <subcellularLocation>
        <location evidence="1">Membrane</location>
        <topology evidence="1">Multi-pass membrane protein</topology>
    </subcellularLocation>
</comment>
<dbReference type="RefSeq" id="WP_215792270.1">
    <property type="nucleotide sequence ID" value="NZ_JAHKKG010000010.1"/>
</dbReference>
<evidence type="ECO:0000313" key="9">
    <source>
        <dbReference type="Proteomes" id="UP001519654"/>
    </source>
</evidence>
<dbReference type="PANTHER" id="PTHR38459">
    <property type="entry name" value="PROPHAGE BACTOPRENOL-LINKED GLUCOSE TRANSLOCASE HOMOLOG"/>
    <property type="match status" value="1"/>
</dbReference>
<comment type="similarity">
    <text evidence="2">Belongs to the GtrA family.</text>
</comment>
<gene>
    <name evidence="8" type="ORF">KOI35_31365</name>
</gene>
<accession>A0ABS5YX58</accession>
<feature type="transmembrane region" description="Helical" evidence="6">
    <location>
        <begin position="125"/>
        <end position="144"/>
    </location>
</feature>
<keyword evidence="3 6" id="KW-0812">Transmembrane</keyword>
<evidence type="ECO:0000256" key="1">
    <source>
        <dbReference type="ARBA" id="ARBA00004141"/>
    </source>
</evidence>
<dbReference type="InterPro" id="IPR051401">
    <property type="entry name" value="GtrA_CellWall_Glycosyl"/>
</dbReference>
<comment type="caution">
    <text evidence="8">The sequence shown here is derived from an EMBL/GenBank/DDBJ whole genome shotgun (WGS) entry which is preliminary data.</text>
</comment>
<dbReference type="Proteomes" id="UP001519654">
    <property type="component" value="Unassembled WGS sequence"/>
</dbReference>
<feature type="transmembrane region" description="Helical" evidence="6">
    <location>
        <begin position="57"/>
        <end position="77"/>
    </location>
</feature>
<proteinExistence type="inferred from homology"/>
<evidence type="ECO:0000313" key="8">
    <source>
        <dbReference type="EMBL" id="MBU2668020.1"/>
    </source>
</evidence>
<keyword evidence="9" id="KW-1185">Reference proteome</keyword>
<organism evidence="8 9">
    <name type="scientific">Paractinoplanes bogorensis</name>
    <dbReference type="NCBI Taxonomy" id="1610840"/>
    <lineage>
        <taxon>Bacteria</taxon>
        <taxon>Bacillati</taxon>
        <taxon>Actinomycetota</taxon>
        <taxon>Actinomycetes</taxon>
        <taxon>Micromonosporales</taxon>
        <taxon>Micromonosporaceae</taxon>
        <taxon>Paractinoplanes</taxon>
    </lineage>
</organism>
<evidence type="ECO:0000256" key="6">
    <source>
        <dbReference type="SAM" id="Phobius"/>
    </source>
</evidence>
<dbReference type="Pfam" id="PF04138">
    <property type="entry name" value="GtrA_DPMS_TM"/>
    <property type="match status" value="1"/>
</dbReference>
<dbReference type="PANTHER" id="PTHR38459:SF1">
    <property type="entry name" value="PROPHAGE BACTOPRENOL-LINKED GLUCOSE TRANSLOCASE HOMOLOG"/>
    <property type="match status" value="1"/>
</dbReference>